<accession>A0ABR2J908</accession>
<reference evidence="3 4" key="1">
    <citation type="journal article" date="2024" name="IMA Fungus">
        <title>Apiospora arundinis, a panoply of carbohydrate-active enzymes and secondary metabolites.</title>
        <authorList>
            <person name="Sorensen T."/>
            <person name="Petersen C."/>
            <person name="Muurmann A.T."/>
            <person name="Christiansen J.V."/>
            <person name="Brundto M.L."/>
            <person name="Overgaard C.K."/>
            <person name="Boysen A.T."/>
            <person name="Wollenberg R.D."/>
            <person name="Larsen T.O."/>
            <person name="Sorensen J.L."/>
            <person name="Nielsen K.L."/>
            <person name="Sondergaard T.E."/>
        </authorList>
    </citation>
    <scope>NUCLEOTIDE SEQUENCE [LARGE SCALE GENOMIC DNA]</scope>
    <source>
        <strain evidence="3 4">AAU 773</strain>
    </source>
</reference>
<dbReference type="InterPro" id="IPR022185">
    <property type="entry name" value="DUF3712"/>
</dbReference>
<protein>
    <submittedName>
        <fullName evidence="3">Uncharacterized protein</fullName>
    </submittedName>
</protein>
<keyword evidence="2" id="KW-1133">Transmembrane helix</keyword>
<dbReference type="PANTHER" id="PTHR35895">
    <property type="entry name" value="CHROMOSOME 16, WHOLE GENOME SHOTGUN SEQUENCE"/>
    <property type="match status" value="1"/>
</dbReference>
<keyword evidence="2" id="KW-0472">Membrane</keyword>
<dbReference type="EMBL" id="JAPCWZ010000003">
    <property type="protein sequence ID" value="KAK8874068.1"/>
    <property type="molecule type" value="Genomic_DNA"/>
</dbReference>
<sequence>MADGPGSHKNSHEGSESNAGIVGQKSRGVKGHLKKFWWIYLAVSTAVVLIVVLCITFVAVPRIAQSKLDAANLDIDSVVISQVEPDSFNMAINSTILADSGGVQATIRAFEGSMYLLSGGDAVASADPFAKFQFPEVESSAAVTVNVSQKVPVEDVGSLVAFNVQLLSQDFVNVRVEGSTQIRVAGIARDYPVTFSKDLKLKAFNGFAGISVSDISASLATTRNFNGTVHIPNPTVFTFVIGNTTWNNYIDGGANVGTLYMPNLGIYPGNNDFHVSADIAQGPVLTALGKKPVCEDPQGDLTFQLSGKTVENHGQSIPWLASALAAHNASITMPVGAAVAKVLGSRIPCSNN</sequence>
<gene>
    <name evidence="3" type="ORF">PGQ11_004582</name>
</gene>
<dbReference type="Pfam" id="PF12505">
    <property type="entry name" value="DUF3712"/>
    <property type="match status" value="1"/>
</dbReference>
<feature type="region of interest" description="Disordered" evidence="1">
    <location>
        <begin position="1"/>
        <end position="22"/>
    </location>
</feature>
<comment type="caution">
    <text evidence="3">The sequence shown here is derived from an EMBL/GenBank/DDBJ whole genome shotgun (WGS) entry which is preliminary data.</text>
</comment>
<proteinExistence type="predicted"/>
<name>A0ABR2J908_9PEZI</name>
<dbReference type="PANTHER" id="PTHR35895:SF1">
    <property type="entry name" value="LIPID-BINDING SERUM GLYCOPROTEIN C-TERMINAL DOMAIN-CONTAINING PROTEIN"/>
    <property type="match status" value="1"/>
</dbReference>
<evidence type="ECO:0000313" key="3">
    <source>
        <dbReference type="EMBL" id="KAK8874068.1"/>
    </source>
</evidence>
<organism evidence="3 4">
    <name type="scientific">Apiospora arundinis</name>
    <dbReference type="NCBI Taxonomy" id="335852"/>
    <lineage>
        <taxon>Eukaryota</taxon>
        <taxon>Fungi</taxon>
        <taxon>Dikarya</taxon>
        <taxon>Ascomycota</taxon>
        <taxon>Pezizomycotina</taxon>
        <taxon>Sordariomycetes</taxon>
        <taxon>Xylariomycetidae</taxon>
        <taxon>Amphisphaeriales</taxon>
        <taxon>Apiosporaceae</taxon>
        <taxon>Apiospora</taxon>
    </lineage>
</organism>
<keyword evidence="2" id="KW-0812">Transmembrane</keyword>
<keyword evidence="4" id="KW-1185">Reference proteome</keyword>
<evidence type="ECO:0000313" key="4">
    <source>
        <dbReference type="Proteomes" id="UP001390339"/>
    </source>
</evidence>
<feature type="transmembrane region" description="Helical" evidence="2">
    <location>
        <begin position="37"/>
        <end position="60"/>
    </location>
</feature>
<dbReference type="Proteomes" id="UP001390339">
    <property type="component" value="Unassembled WGS sequence"/>
</dbReference>
<dbReference type="InterPro" id="IPR046368">
    <property type="entry name" value="Tag1"/>
</dbReference>
<evidence type="ECO:0000256" key="2">
    <source>
        <dbReference type="SAM" id="Phobius"/>
    </source>
</evidence>
<evidence type="ECO:0000256" key="1">
    <source>
        <dbReference type="SAM" id="MobiDB-lite"/>
    </source>
</evidence>